<dbReference type="CDD" id="cd16321">
    <property type="entry name" value="MraZ_C"/>
    <property type="match status" value="1"/>
</dbReference>
<evidence type="ECO:0000259" key="8">
    <source>
        <dbReference type="PROSITE" id="PS51740"/>
    </source>
</evidence>
<dbReference type="GO" id="GO:0051301">
    <property type="term" value="P:cell division"/>
    <property type="evidence" value="ECO:0007669"/>
    <property type="project" value="UniProtKB-KW"/>
</dbReference>
<dbReference type="STRING" id="1429043.X474_04675"/>
<comment type="caution">
    <text evidence="9">The sequence shown here is derived from an EMBL/GenBank/DDBJ whole genome shotgun (WGS) entry which is preliminary data.</text>
</comment>
<keyword evidence="9" id="KW-0132">Cell division</keyword>
<evidence type="ECO:0000256" key="3">
    <source>
        <dbReference type="ARBA" id="ARBA00022737"/>
    </source>
</evidence>
<dbReference type="GO" id="GO:0003700">
    <property type="term" value="F:DNA-binding transcription factor activity"/>
    <property type="evidence" value="ECO:0007669"/>
    <property type="project" value="UniProtKB-UniRule"/>
</dbReference>
<dbReference type="GO" id="GO:0005737">
    <property type="term" value="C:cytoplasm"/>
    <property type="evidence" value="ECO:0007669"/>
    <property type="project" value="UniProtKB-UniRule"/>
</dbReference>
<dbReference type="InterPro" id="IPR007159">
    <property type="entry name" value="SpoVT-AbrB_dom"/>
</dbReference>
<dbReference type="AlphaFoldDB" id="A0A0D2GK00"/>
<dbReference type="Gene3D" id="3.40.1550.20">
    <property type="entry name" value="Transcriptional regulator MraZ domain"/>
    <property type="match status" value="1"/>
</dbReference>
<dbReference type="PROSITE" id="PS51740">
    <property type="entry name" value="SPOVT_ABRB"/>
    <property type="match status" value="2"/>
</dbReference>
<dbReference type="PATRIC" id="fig|1429043.3.peg.998"/>
<evidence type="ECO:0000313" key="10">
    <source>
        <dbReference type="Proteomes" id="UP000032233"/>
    </source>
</evidence>
<evidence type="ECO:0000313" key="9">
    <source>
        <dbReference type="EMBL" id="KIX15077.1"/>
    </source>
</evidence>
<evidence type="ECO:0000256" key="2">
    <source>
        <dbReference type="ARBA" id="ARBA00022490"/>
    </source>
</evidence>
<dbReference type="HAMAP" id="MF_01008">
    <property type="entry name" value="MraZ"/>
    <property type="match status" value="1"/>
</dbReference>
<organism evidence="9 10">
    <name type="scientific">Dethiosulfatarculus sandiegensis</name>
    <dbReference type="NCBI Taxonomy" id="1429043"/>
    <lineage>
        <taxon>Bacteria</taxon>
        <taxon>Pseudomonadati</taxon>
        <taxon>Thermodesulfobacteriota</taxon>
        <taxon>Desulfarculia</taxon>
        <taxon>Desulfarculales</taxon>
        <taxon>Desulfarculaceae</taxon>
        <taxon>Dethiosulfatarculus</taxon>
    </lineage>
</organism>
<keyword evidence="6 7" id="KW-0804">Transcription</keyword>
<dbReference type="InterPro" id="IPR035642">
    <property type="entry name" value="MraZ_N"/>
</dbReference>
<dbReference type="InterPro" id="IPR020603">
    <property type="entry name" value="MraZ_dom"/>
</dbReference>
<evidence type="ECO:0000256" key="4">
    <source>
        <dbReference type="ARBA" id="ARBA00023015"/>
    </source>
</evidence>
<dbReference type="InterPro" id="IPR037914">
    <property type="entry name" value="SpoVT-AbrB_sf"/>
</dbReference>
<dbReference type="PANTHER" id="PTHR34701:SF1">
    <property type="entry name" value="TRANSCRIPTIONAL REGULATOR MRAZ"/>
    <property type="match status" value="1"/>
</dbReference>
<dbReference type="Proteomes" id="UP000032233">
    <property type="component" value="Unassembled WGS sequence"/>
</dbReference>
<keyword evidence="9" id="KW-0131">Cell cycle</keyword>
<evidence type="ECO:0000256" key="5">
    <source>
        <dbReference type="ARBA" id="ARBA00023125"/>
    </source>
</evidence>
<sequence length="146" mass="16489">MFGGWSIHNLDSKGRLAIPAKFRSILNQQGSQGIYVTTSTKCLVCYPDQEWSVLTDKVSKLPLLDKKAQAFRRYFISGATPCILDKQGRILIPPVLRDMAGLDGQVLLAGMQKTFEIWDKDLFYEERRKIAEEFDDLSTAMAELGI</sequence>
<keyword evidence="3" id="KW-0677">Repeat</keyword>
<evidence type="ECO:0000256" key="6">
    <source>
        <dbReference type="ARBA" id="ARBA00023163"/>
    </source>
</evidence>
<feature type="domain" description="SpoVT-AbrB" evidence="8">
    <location>
        <begin position="79"/>
        <end position="122"/>
    </location>
</feature>
<dbReference type="GO" id="GO:0000976">
    <property type="term" value="F:transcription cis-regulatory region binding"/>
    <property type="evidence" value="ECO:0007669"/>
    <property type="project" value="TreeGrafter"/>
</dbReference>
<dbReference type="GO" id="GO:0009295">
    <property type="term" value="C:nucleoid"/>
    <property type="evidence" value="ECO:0007669"/>
    <property type="project" value="UniProtKB-SubCell"/>
</dbReference>
<dbReference type="RefSeq" id="WP_044346981.1">
    <property type="nucleotide sequence ID" value="NZ_AZAC01000004.1"/>
</dbReference>
<dbReference type="PANTHER" id="PTHR34701">
    <property type="entry name" value="TRANSCRIPTIONAL REGULATOR MRAZ"/>
    <property type="match status" value="1"/>
</dbReference>
<dbReference type="SUPFAM" id="SSF89447">
    <property type="entry name" value="AbrB/MazE/MraZ-like"/>
    <property type="match status" value="1"/>
</dbReference>
<name>A0A0D2GK00_9BACT</name>
<dbReference type="CDD" id="cd16320">
    <property type="entry name" value="MraZ_N"/>
    <property type="match status" value="1"/>
</dbReference>
<evidence type="ECO:0000256" key="1">
    <source>
        <dbReference type="ARBA" id="ARBA00013860"/>
    </source>
</evidence>
<dbReference type="InterPro" id="IPR003444">
    <property type="entry name" value="MraZ"/>
</dbReference>
<comment type="similarity">
    <text evidence="7">Belongs to the MraZ family.</text>
</comment>
<keyword evidence="10" id="KW-1185">Reference proteome</keyword>
<dbReference type="EMBL" id="AZAC01000004">
    <property type="protein sequence ID" value="KIX15077.1"/>
    <property type="molecule type" value="Genomic_DNA"/>
</dbReference>
<dbReference type="InterPro" id="IPR038619">
    <property type="entry name" value="MraZ_sf"/>
</dbReference>
<dbReference type="NCBIfam" id="TIGR00242">
    <property type="entry name" value="division/cell wall cluster transcriptional repressor MraZ"/>
    <property type="match status" value="1"/>
</dbReference>
<feature type="domain" description="SpoVT-AbrB" evidence="8">
    <location>
        <begin position="5"/>
        <end position="50"/>
    </location>
</feature>
<accession>A0A0D2GK00</accession>
<dbReference type="Pfam" id="PF02381">
    <property type="entry name" value="MraZ"/>
    <property type="match status" value="2"/>
</dbReference>
<dbReference type="FunCoup" id="A0A0D2GK00">
    <property type="interactions" value="215"/>
</dbReference>
<gene>
    <name evidence="7" type="primary">mraZ</name>
    <name evidence="9" type="ORF">X474_04675</name>
</gene>
<comment type="subcellular location">
    <subcellularLocation>
        <location evidence="7">Cytoplasm</location>
        <location evidence="7">Nucleoid</location>
    </subcellularLocation>
</comment>
<keyword evidence="4 7" id="KW-0805">Transcription regulation</keyword>
<dbReference type="InParanoid" id="A0A0D2GK00"/>
<comment type="subunit">
    <text evidence="7">Forms oligomers.</text>
</comment>
<dbReference type="GO" id="GO:2000143">
    <property type="term" value="P:negative regulation of DNA-templated transcription initiation"/>
    <property type="evidence" value="ECO:0007669"/>
    <property type="project" value="TreeGrafter"/>
</dbReference>
<keyword evidence="5 7" id="KW-0238">DNA-binding</keyword>
<dbReference type="InterPro" id="IPR035644">
    <property type="entry name" value="MraZ_C"/>
</dbReference>
<reference evidence="9 10" key="1">
    <citation type="submission" date="2013-11" db="EMBL/GenBank/DDBJ databases">
        <title>Metagenomic analysis of a methanogenic consortium involved in long chain n-alkane degradation.</title>
        <authorList>
            <person name="Davidova I.A."/>
            <person name="Callaghan A.V."/>
            <person name="Wawrik B."/>
            <person name="Pruitt S."/>
            <person name="Marks C."/>
            <person name="Duncan K.E."/>
            <person name="Suflita J.M."/>
        </authorList>
    </citation>
    <scope>NUCLEOTIDE SEQUENCE [LARGE SCALE GENOMIC DNA]</scope>
    <source>
        <strain evidence="9 10">SPR</strain>
    </source>
</reference>
<protein>
    <recommendedName>
        <fullName evidence="1 7">Transcriptional regulator MraZ</fullName>
    </recommendedName>
</protein>
<evidence type="ECO:0000256" key="7">
    <source>
        <dbReference type="HAMAP-Rule" id="MF_01008"/>
    </source>
</evidence>
<proteinExistence type="inferred from homology"/>
<keyword evidence="2 7" id="KW-0963">Cytoplasm</keyword>